<evidence type="ECO:0000256" key="1">
    <source>
        <dbReference type="SAM" id="Phobius"/>
    </source>
</evidence>
<dbReference type="Pfam" id="PF10990">
    <property type="entry name" value="DUF2809"/>
    <property type="match status" value="1"/>
</dbReference>
<gene>
    <name evidence="2" type="ORF">FBD94_16640</name>
</gene>
<feature type="transmembrane region" description="Helical" evidence="1">
    <location>
        <begin position="12"/>
        <end position="28"/>
    </location>
</feature>
<dbReference type="RefSeq" id="WP_136881033.1">
    <property type="nucleotide sequence ID" value="NZ_SWDX01000006.1"/>
</dbReference>
<proteinExistence type="predicted"/>
<evidence type="ECO:0000313" key="3">
    <source>
        <dbReference type="Proteomes" id="UP000309594"/>
    </source>
</evidence>
<dbReference type="EMBL" id="SWDX01000006">
    <property type="protein sequence ID" value="TKC59160.1"/>
    <property type="molecule type" value="Genomic_DNA"/>
</dbReference>
<evidence type="ECO:0000313" key="2">
    <source>
        <dbReference type="EMBL" id="TKC59160.1"/>
    </source>
</evidence>
<keyword evidence="1" id="KW-0812">Transmembrane</keyword>
<keyword evidence="1" id="KW-0472">Membrane</keyword>
<sequence length="128" mass="14557">MFYTANLKSQRIIYVLLVIVVIALGILSRKITVIPLIVGDILYAVMMFLLIKFLLIQLRYWKVALISLSICYFIEISQLYHAPWINQIRNTTIGALVLGHGFLWSDMIAYTVGIAIVYFITLSSSRGV</sequence>
<keyword evidence="1" id="KW-1133">Transmembrane helix</keyword>
<name>A0A4U1G8R9_9SPHI</name>
<organism evidence="2 3">
    <name type="scientific">Pedobacter hiemivivus</name>
    <dbReference type="NCBI Taxonomy" id="2530454"/>
    <lineage>
        <taxon>Bacteria</taxon>
        <taxon>Pseudomonadati</taxon>
        <taxon>Bacteroidota</taxon>
        <taxon>Sphingobacteriia</taxon>
        <taxon>Sphingobacteriales</taxon>
        <taxon>Sphingobacteriaceae</taxon>
        <taxon>Pedobacter</taxon>
    </lineage>
</organism>
<protein>
    <submittedName>
        <fullName evidence="2">DUF2809 domain-containing protein</fullName>
    </submittedName>
</protein>
<dbReference type="InterPro" id="IPR021257">
    <property type="entry name" value="DUF2809"/>
</dbReference>
<comment type="caution">
    <text evidence="2">The sequence shown here is derived from an EMBL/GenBank/DDBJ whole genome shotgun (WGS) entry which is preliminary data.</text>
</comment>
<accession>A0A4U1G8R9</accession>
<dbReference type="AlphaFoldDB" id="A0A4U1G8R9"/>
<feature type="transmembrane region" description="Helical" evidence="1">
    <location>
        <begin position="102"/>
        <end position="122"/>
    </location>
</feature>
<feature type="transmembrane region" description="Helical" evidence="1">
    <location>
        <begin position="63"/>
        <end position="82"/>
    </location>
</feature>
<feature type="transmembrane region" description="Helical" evidence="1">
    <location>
        <begin position="34"/>
        <end position="56"/>
    </location>
</feature>
<dbReference type="Proteomes" id="UP000309594">
    <property type="component" value="Unassembled WGS sequence"/>
</dbReference>
<reference evidence="2 3" key="1">
    <citation type="submission" date="2019-04" db="EMBL/GenBank/DDBJ databases">
        <title>Pedobacter sp. RP-1-16 sp. nov., isolated from Arctic soil.</title>
        <authorList>
            <person name="Dahal R.H."/>
            <person name="Kim D.-U."/>
        </authorList>
    </citation>
    <scope>NUCLEOTIDE SEQUENCE [LARGE SCALE GENOMIC DNA]</scope>
    <source>
        <strain evidence="2 3">RP-1-16</strain>
    </source>
</reference>